<dbReference type="PANTHER" id="PTHR10050:SF53">
    <property type="entry name" value="CHROMOSOME UNDETERMINED SCAFFOLD_67, WHOLE GENOME SHOTGUN SEQUENCE"/>
    <property type="match status" value="1"/>
</dbReference>
<comment type="similarity">
    <text evidence="3 10">Belongs to the glycosyltransferase 39 family.</text>
</comment>
<keyword evidence="7 10" id="KW-1133">Transmembrane helix</keyword>
<name>A0A2M7QKI2_9BACT</name>
<dbReference type="UniPathway" id="UPA00378"/>
<feature type="non-terminal residue" evidence="13">
    <location>
        <position position="1"/>
    </location>
</feature>
<dbReference type="Pfam" id="PF16192">
    <property type="entry name" value="PMT_4TMC"/>
    <property type="match status" value="1"/>
</dbReference>
<evidence type="ECO:0000259" key="12">
    <source>
        <dbReference type="Pfam" id="PF16192"/>
    </source>
</evidence>
<dbReference type="EMBL" id="PFLI01000032">
    <property type="protein sequence ID" value="PIY72441.1"/>
    <property type="molecule type" value="Genomic_DNA"/>
</dbReference>
<keyword evidence="5 10" id="KW-0808">Transferase</keyword>
<feature type="transmembrane region" description="Helical" evidence="10">
    <location>
        <begin position="428"/>
        <end position="449"/>
    </location>
</feature>
<sequence length="507" mass="58520">IVTKMLSNIQSILKNKSKLLIICLILVSAISFLTYFYNYVNPPNLFWDENYHIASAYKYINHVFFMEPHPPLGKLFIAWGEQLFQSNNKLDTSSFAVTDYIKDIPNGFSFVGVRFFPALFGALSGPLFFLILYLLFPNVVLAFFFSFLYLFDNAIIVHSRGAMLDSSGIFFSLLVVLYFIVLQKKKIIPIASYGILGILTGLVLSVKINGIIFGMLFLFLLVKEIKYKMSLREEKRRSNLDGIAHNDIQIIQKTILYVLGVVVIFCAVYYIHISNGRNVMDNKYYEASERLKNVLAVHQTATVSNFPFQLIEHLFFIPHYEKGVPVLDVCKPDENGSHPLTWPLGNKSINYRWEKDGTEVRYLYLQGNPIIWGIGFVGILFSLVLFISRLVFKLSIKNNSIFLSILPFTSLYVVYMGLTLSLPRVLYLYHYFTPLIFSFILAYLQFIYIFENKIKKKSKCLILGVVVTAVVVVAAFILFSPFTYYLSLTQKQFQLRNWFSWWHLKAI</sequence>
<dbReference type="InterPro" id="IPR027005">
    <property type="entry name" value="PMT-like"/>
</dbReference>
<protein>
    <recommendedName>
        <fullName evidence="9 10">Polyprenol-phosphate-mannose--protein mannosyltransferase</fullName>
        <ecNumber evidence="10">2.4.1.-</ecNumber>
    </recommendedName>
</protein>
<evidence type="ECO:0000256" key="10">
    <source>
        <dbReference type="RuleBase" id="RU367007"/>
    </source>
</evidence>
<comment type="subcellular location">
    <subcellularLocation>
        <location evidence="10">Cell membrane</location>
    </subcellularLocation>
    <subcellularLocation>
        <location evidence="1">Endomembrane system</location>
        <topology evidence="1">Multi-pass membrane protein</topology>
    </subcellularLocation>
</comment>
<comment type="pathway">
    <text evidence="2 10">Protein modification; protein glycosylation.</text>
</comment>
<keyword evidence="10" id="KW-1003">Cell membrane</keyword>
<feature type="transmembrane region" description="Helical" evidence="10">
    <location>
        <begin position="193"/>
        <end position="222"/>
    </location>
</feature>
<feature type="domain" description="Protein O-mannosyl-transferase C-terminal four TM" evidence="12">
    <location>
        <begin position="332"/>
        <end position="502"/>
    </location>
</feature>
<dbReference type="GO" id="GO:0005886">
    <property type="term" value="C:plasma membrane"/>
    <property type="evidence" value="ECO:0007669"/>
    <property type="project" value="UniProtKB-SubCell"/>
</dbReference>
<organism evidence="13 14">
    <name type="scientific">Candidatus Roizmanbacteria bacterium CG_4_10_14_0_8_um_filter_33_9</name>
    <dbReference type="NCBI Taxonomy" id="1974826"/>
    <lineage>
        <taxon>Bacteria</taxon>
        <taxon>Candidatus Roizmaniibacteriota</taxon>
    </lineage>
</organism>
<proteinExistence type="inferred from homology"/>
<feature type="transmembrane region" description="Helical" evidence="10">
    <location>
        <begin position="461"/>
        <end position="486"/>
    </location>
</feature>
<feature type="domain" description="ArnT-like N-terminal" evidence="11">
    <location>
        <begin position="27"/>
        <end position="273"/>
    </location>
</feature>
<dbReference type="Proteomes" id="UP000229401">
    <property type="component" value="Unassembled WGS sequence"/>
</dbReference>
<dbReference type="EC" id="2.4.1.-" evidence="10"/>
<evidence type="ECO:0000256" key="9">
    <source>
        <dbReference type="ARBA" id="ARBA00093617"/>
    </source>
</evidence>
<keyword evidence="6 10" id="KW-0812">Transmembrane</keyword>
<keyword evidence="8 10" id="KW-0472">Membrane</keyword>
<feature type="transmembrane region" description="Helical" evidence="10">
    <location>
        <begin position="370"/>
        <end position="392"/>
    </location>
</feature>
<evidence type="ECO:0000256" key="8">
    <source>
        <dbReference type="ARBA" id="ARBA00023136"/>
    </source>
</evidence>
<accession>A0A2M7QKI2</accession>
<evidence type="ECO:0000256" key="6">
    <source>
        <dbReference type="ARBA" id="ARBA00022692"/>
    </source>
</evidence>
<gene>
    <name evidence="13" type="ORF">COY87_00960</name>
</gene>
<feature type="transmembrane region" description="Helical" evidence="10">
    <location>
        <begin position="401"/>
        <end position="422"/>
    </location>
</feature>
<evidence type="ECO:0000259" key="11">
    <source>
        <dbReference type="Pfam" id="PF02366"/>
    </source>
</evidence>
<comment type="caution">
    <text evidence="13">The sequence shown here is derived from an EMBL/GenBank/DDBJ whole genome shotgun (WGS) entry which is preliminary data.</text>
</comment>
<evidence type="ECO:0000256" key="5">
    <source>
        <dbReference type="ARBA" id="ARBA00022679"/>
    </source>
</evidence>
<evidence type="ECO:0000313" key="14">
    <source>
        <dbReference type="Proteomes" id="UP000229401"/>
    </source>
</evidence>
<dbReference type="GO" id="GO:0004169">
    <property type="term" value="F:dolichyl-phosphate-mannose-protein mannosyltransferase activity"/>
    <property type="evidence" value="ECO:0007669"/>
    <property type="project" value="UniProtKB-UniRule"/>
</dbReference>
<dbReference type="InterPro" id="IPR003342">
    <property type="entry name" value="ArnT-like_N"/>
</dbReference>
<dbReference type="PANTHER" id="PTHR10050">
    <property type="entry name" value="DOLICHYL-PHOSPHATE-MANNOSE--PROTEIN MANNOSYLTRANSFERASE"/>
    <property type="match status" value="1"/>
</dbReference>
<feature type="transmembrane region" description="Helical" evidence="10">
    <location>
        <begin position="255"/>
        <end position="273"/>
    </location>
</feature>
<evidence type="ECO:0000256" key="2">
    <source>
        <dbReference type="ARBA" id="ARBA00004922"/>
    </source>
</evidence>
<dbReference type="InterPro" id="IPR032421">
    <property type="entry name" value="PMT_4TMC"/>
</dbReference>
<evidence type="ECO:0000256" key="4">
    <source>
        <dbReference type="ARBA" id="ARBA00022676"/>
    </source>
</evidence>
<dbReference type="Pfam" id="PF02366">
    <property type="entry name" value="PMT"/>
    <property type="match status" value="1"/>
</dbReference>
<feature type="transmembrane region" description="Helical" evidence="10">
    <location>
        <begin position="20"/>
        <end position="40"/>
    </location>
</feature>
<feature type="transmembrane region" description="Helical" evidence="10">
    <location>
        <begin position="127"/>
        <end position="150"/>
    </location>
</feature>
<reference evidence="14" key="1">
    <citation type="submission" date="2017-09" db="EMBL/GenBank/DDBJ databases">
        <title>Depth-based differentiation of microbial function through sediment-hosted aquifers and enrichment of novel symbionts in the deep terrestrial subsurface.</title>
        <authorList>
            <person name="Probst A.J."/>
            <person name="Ladd B."/>
            <person name="Jarett J.K."/>
            <person name="Geller-Mcgrath D.E."/>
            <person name="Sieber C.M.K."/>
            <person name="Emerson J.B."/>
            <person name="Anantharaman K."/>
            <person name="Thomas B.C."/>
            <person name="Malmstrom R."/>
            <person name="Stieglmeier M."/>
            <person name="Klingl A."/>
            <person name="Woyke T."/>
            <person name="Ryan C.M."/>
            <person name="Banfield J.F."/>
        </authorList>
    </citation>
    <scope>NUCLEOTIDE SEQUENCE [LARGE SCALE GENOMIC DNA]</scope>
</reference>
<dbReference type="GO" id="GO:0012505">
    <property type="term" value="C:endomembrane system"/>
    <property type="evidence" value="ECO:0007669"/>
    <property type="project" value="UniProtKB-SubCell"/>
</dbReference>
<comment type="function">
    <text evidence="10">Protein O-mannosyltransferase that catalyzes the transfer of a single mannose residue from a polyprenol phospho-mannosyl lipidic donor to the hydroxyl group of selected serine and threonine residues in acceptor proteins.</text>
</comment>
<feature type="transmembrane region" description="Helical" evidence="10">
    <location>
        <begin position="162"/>
        <end position="181"/>
    </location>
</feature>
<keyword evidence="4 10" id="KW-0328">Glycosyltransferase</keyword>
<evidence type="ECO:0000256" key="7">
    <source>
        <dbReference type="ARBA" id="ARBA00022989"/>
    </source>
</evidence>
<evidence type="ECO:0000256" key="3">
    <source>
        <dbReference type="ARBA" id="ARBA00007222"/>
    </source>
</evidence>
<evidence type="ECO:0000313" key="13">
    <source>
        <dbReference type="EMBL" id="PIY72441.1"/>
    </source>
</evidence>
<dbReference type="AlphaFoldDB" id="A0A2M7QKI2"/>
<evidence type="ECO:0000256" key="1">
    <source>
        <dbReference type="ARBA" id="ARBA00004127"/>
    </source>
</evidence>